<protein>
    <submittedName>
        <fullName evidence="6">MAPEG family protein</fullName>
    </submittedName>
    <submittedName>
        <fullName evidence="7">Uncharacterized conserved protein, MAPEG superfamily</fullName>
    </submittedName>
</protein>
<feature type="transmembrane region" description="Helical" evidence="5">
    <location>
        <begin position="124"/>
        <end position="142"/>
    </location>
</feature>
<dbReference type="InterPro" id="IPR001129">
    <property type="entry name" value="Membr-assoc_MAPEG"/>
</dbReference>
<evidence type="ECO:0000313" key="8">
    <source>
        <dbReference type="Proteomes" id="UP000183417"/>
    </source>
</evidence>
<reference evidence="6 9" key="2">
    <citation type="submission" date="2020-12" db="EMBL/GenBank/DDBJ databases">
        <title>FDA dAtabase for Regulatory Grade micrObial Sequences (FDA-ARGOS): Supporting development and validation of Infectious Disease Dx tests.</title>
        <authorList>
            <person name="Sproer C."/>
            <person name="Gronow S."/>
            <person name="Severitt S."/>
            <person name="Schroder I."/>
            <person name="Tallon L."/>
            <person name="Sadzewicz L."/>
            <person name="Zhao X."/>
            <person name="Boylan J."/>
            <person name="Ott S."/>
            <person name="Bowen H."/>
            <person name="Vavikolanu K."/>
            <person name="Mehta A."/>
            <person name="Aluvathingal J."/>
            <person name="Nadendla S."/>
            <person name="Lowell S."/>
            <person name="Myers T."/>
            <person name="Yan Y."/>
            <person name="Sichtig H."/>
        </authorList>
    </citation>
    <scope>NUCLEOTIDE SEQUENCE [LARGE SCALE GENOMIC DNA]</scope>
    <source>
        <strain evidence="6 9">FDAARGOS_890</strain>
    </source>
</reference>
<evidence type="ECO:0000256" key="5">
    <source>
        <dbReference type="SAM" id="Phobius"/>
    </source>
</evidence>
<dbReference type="Proteomes" id="UP000595064">
    <property type="component" value="Chromosome"/>
</dbReference>
<dbReference type="InterPro" id="IPR023352">
    <property type="entry name" value="MAPEG-like_dom_sf"/>
</dbReference>
<feature type="transmembrane region" description="Helical" evidence="5">
    <location>
        <begin position="14"/>
        <end position="33"/>
    </location>
</feature>
<evidence type="ECO:0000256" key="1">
    <source>
        <dbReference type="ARBA" id="ARBA00004370"/>
    </source>
</evidence>
<gene>
    <name evidence="6" type="ORF">I6G47_31580</name>
    <name evidence="7" type="ORF">SAMN05421547_10577</name>
</gene>
<dbReference type="EMBL" id="CP065748">
    <property type="protein sequence ID" value="QPS81444.1"/>
    <property type="molecule type" value="Genomic_DNA"/>
</dbReference>
<dbReference type="Pfam" id="PF01124">
    <property type="entry name" value="MAPEG"/>
    <property type="match status" value="1"/>
</dbReference>
<evidence type="ECO:0000313" key="9">
    <source>
        <dbReference type="Proteomes" id="UP000595064"/>
    </source>
</evidence>
<keyword evidence="3 5" id="KW-1133">Transmembrane helix</keyword>
<dbReference type="Proteomes" id="UP000183417">
    <property type="component" value="Unassembled WGS sequence"/>
</dbReference>
<dbReference type="SUPFAM" id="SSF161084">
    <property type="entry name" value="MAPEG domain-like"/>
    <property type="match status" value="1"/>
</dbReference>
<evidence type="ECO:0000313" key="6">
    <source>
        <dbReference type="EMBL" id="QPS81444.1"/>
    </source>
</evidence>
<keyword evidence="2 5" id="KW-0812">Transmembrane</keyword>
<feature type="transmembrane region" description="Helical" evidence="5">
    <location>
        <begin position="97"/>
        <end position="117"/>
    </location>
</feature>
<dbReference type="PANTHER" id="PTHR35371">
    <property type="entry name" value="INNER MEMBRANE PROTEIN"/>
    <property type="match status" value="1"/>
</dbReference>
<proteinExistence type="predicted"/>
<dbReference type="RefSeq" id="WP_016447446.1">
    <property type="nucleotide sequence ID" value="NZ_CP065748.1"/>
</dbReference>
<dbReference type="KEGG" id="dla:I6G47_31580"/>
<organism evidence="7 8">
    <name type="scientific">Delftia lacustris</name>
    <dbReference type="NCBI Taxonomy" id="558537"/>
    <lineage>
        <taxon>Bacteria</taxon>
        <taxon>Pseudomonadati</taxon>
        <taxon>Pseudomonadota</taxon>
        <taxon>Betaproteobacteria</taxon>
        <taxon>Burkholderiales</taxon>
        <taxon>Comamonadaceae</taxon>
        <taxon>Delftia</taxon>
    </lineage>
</organism>
<evidence type="ECO:0000313" key="7">
    <source>
        <dbReference type="EMBL" id="SDY48342.1"/>
    </source>
</evidence>
<keyword evidence="4 5" id="KW-0472">Membrane</keyword>
<dbReference type="PANTHER" id="PTHR35371:SF1">
    <property type="entry name" value="BLR7753 PROTEIN"/>
    <property type="match status" value="1"/>
</dbReference>
<comment type="subcellular location">
    <subcellularLocation>
        <location evidence="1">Membrane</location>
    </subcellularLocation>
</comment>
<dbReference type="Gene3D" id="1.20.120.550">
    <property type="entry name" value="Membrane associated eicosanoid/glutathione metabolism-like domain"/>
    <property type="match status" value="1"/>
</dbReference>
<dbReference type="GO" id="GO:0016020">
    <property type="term" value="C:membrane"/>
    <property type="evidence" value="ECO:0007669"/>
    <property type="project" value="UniProtKB-SubCell"/>
</dbReference>
<dbReference type="GeneID" id="94691130"/>
<feature type="transmembrane region" description="Helical" evidence="5">
    <location>
        <begin position="74"/>
        <end position="91"/>
    </location>
</feature>
<keyword evidence="9" id="KW-1185">Reference proteome</keyword>
<sequence length="143" mass="15528">MPTSVVLPPGGFSLAHWCLLVAALLPLVCAYIAKAPGMKHRPGQRGFDNHDPRAWLAQQTGYQARANAAQANSFECLPFFIGALLVAWQLGAPAARVDGLAVAFVVLRIAYIAFYVMDRATLRSLAWALALVVNLLLFFAGYR</sequence>
<reference evidence="7 8" key="1">
    <citation type="submission" date="2016-10" db="EMBL/GenBank/DDBJ databases">
        <authorList>
            <person name="de Groot N.N."/>
        </authorList>
    </citation>
    <scope>NUCLEOTIDE SEQUENCE [LARGE SCALE GENOMIC DNA]</scope>
    <source>
        <strain evidence="7 8">LMG 24775</strain>
    </source>
</reference>
<evidence type="ECO:0000256" key="3">
    <source>
        <dbReference type="ARBA" id="ARBA00022989"/>
    </source>
</evidence>
<evidence type="ECO:0000256" key="2">
    <source>
        <dbReference type="ARBA" id="ARBA00022692"/>
    </source>
</evidence>
<evidence type="ECO:0000256" key="4">
    <source>
        <dbReference type="ARBA" id="ARBA00023136"/>
    </source>
</evidence>
<name>A0A1H3K817_9BURK</name>
<accession>A0A1H3K817</accession>
<dbReference type="EMBL" id="FNPE01000005">
    <property type="protein sequence ID" value="SDY48342.1"/>
    <property type="molecule type" value="Genomic_DNA"/>
</dbReference>
<dbReference type="AlphaFoldDB" id="A0A1H3K817"/>